<dbReference type="AlphaFoldDB" id="A0A7W7ZDD6"/>
<dbReference type="Proteomes" id="UP000540989">
    <property type="component" value="Unassembled WGS sequence"/>
</dbReference>
<dbReference type="Gene3D" id="2.60.40.10">
    <property type="entry name" value="Immunoglobulins"/>
    <property type="match status" value="1"/>
</dbReference>
<sequence>MMNRLSLSRLAGSVRQFLALALILAIGPAPALVAQASAVGQSVAATPMSLHITILDGEDALNSIRERTAREPIVQVEDENHKPVAGALLLFTINGGPQGASGSFSGISNTLSVTTGPDGRGVAHGLLPNKTPGKYTITVSATLGALVATAIIHQSNIAGTAPGGSSSSSVSPEQPNPNSGSIGTKTPGRLAKIPKKYWAIGGGVVVVGTVLGVTLTRGSGATTITPGNGSVGP</sequence>
<dbReference type="SUPFAM" id="SSF49373">
    <property type="entry name" value="Invasin/intimin cell-adhesion fragments"/>
    <property type="match status" value="1"/>
</dbReference>
<keyword evidence="3" id="KW-1185">Reference proteome</keyword>
<evidence type="ECO:0000313" key="3">
    <source>
        <dbReference type="Proteomes" id="UP000540989"/>
    </source>
</evidence>
<feature type="region of interest" description="Disordered" evidence="1">
    <location>
        <begin position="160"/>
        <end position="187"/>
    </location>
</feature>
<dbReference type="InterPro" id="IPR013783">
    <property type="entry name" value="Ig-like_fold"/>
</dbReference>
<dbReference type="InterPro" id="IPR008964">
    <property type="entry name" value="Invasin/intimin_cell_adhesion"/>
</dbReference>
<proteinExistence type="predicted"/>
<protein>
    <submittedName>
        <fullName evidence="2">Uncharacterized protein</fullName>
    </submittedName>
</protein>
<reference evidence="2 3" key="1">
    <citation type="submission" date="2020-08" db="EMBL/GenBank/DDBJ databases">
        <title>Genomic Encyclopedia of Type Strains, Phase IV (KMG-V): Genome sequencing to study the core and pangenomes of soil and plant-associated prokaryotes.</title>
        <authorList>
            <person name="Whitman W."/>
        </authorList>
    </citation>
    <scope>NUCLEOTIDE SEQUENCE [LARGE SCALE GENOMIC DNA]</scope>
    <source>
        <strain evidence="2 3">M8UP14</strain>
    </source>
</reference>
<accession>A0A7W7ZDD6</accession>
<gene>
    <name evidence="2" type="ORF">HDF16_002423</name>
</gene>
<evidence type="ECO:0000256" key="1">
    <source>
        <dbReference type="SAM" id="MobiDB-lite"/>
    </source>
</evidence>
<feature type="compositionally biased region" description="Low complexity" evidence="1">
    <location>
        <begin position="163"/>
        <end position="179"/>
    </location>
</feature>
<comment type="caution">
    <text evidence="2">The sequence shown here is derived from an EMBL/GenBank/DDBJ whole genome shotgun (WGS) entry which is preliminary data.</text>
</comment>
<dbReference type="EMBL" id="JACHIP010000003">
    <property type="protein sequence ID" value="MBB5057717.1"/>
    <property type="molecule type" value="Genomic_DNA"/>
</dbReference>
<organism evidence="2 3">
    <name type="scientific">Granulicella aggregans</name>
    <dbReference type="NCBI Taxonomy" id="474949"/>
    <lineage>
        <taxon>Bacteria</taxon>
        <taxon>Pseudomonadati</taxon>
        <taxon>Acidobacteriota</taxon>
        <taxon>Terriglobia</taxon>
        <taxon>Terriglobales</taxon>
        <taxon>Acidobacteriaceae</taxon>
        <taxon>Granulicella</taxon>
    </lineage>
</organism>
<evidence type="ECO:0000313" key="2">
    <source>
        <dbReference type="EMBL" id="MBB5057717.1"/>
    </source>
</evidence>
<name>A0A7W7ZDD6_9BACT</name>